<dbReference type="AlphaFoldDB" id="A0A139AGA4"/>
<feature type="non-terminal residue" evidence="10">
    <location>
        <position position="1"/>
    </location>
</feature>
<evidence type="ECO:0000256" key="2">
    <source>
        <dbReference type="ARBA" id="ARBA00022723"/>
    </source>
</evidence>
<evidence type="ECO:0000256" key="1">
    <source>
        <dbReference type="ARBA" id="ARBA00004123"/>
    </source>
</evidence>
<dbReference type="PANTHER" id="PTHR14003">
    <property type="entry name" value="TRANSCRIPTIONAL REPRESSOR PROTEIN YY"/>
    <property type="match status" value="1"/>
</dbReference>
<dbReference type="PROSITE" id="PS50157">
    <property type="entry name" value="ZINC_FINGER_C2H2_2"/>
    <property type="match status" value="1"/>
</dbReference>
<dbReference type="InterPro" id="IPR036236">
    <property type="entry name" value="Znf_C2H2_sf"/>
</dbReference>
<feature type="region of interest" description="Disordered" evidence="8">
    <location>
        <begin position="32"/>
        <end position="135"/>
    </location>
</feature>
<dbReference type="Pfam" id="PF00096">
    <property type="entry name" value="zf-C2H2"/>
    <property type="match status" value="1"/>
</dbReference>
<proteinExistence type="predicted"/>
<dbReference type="SUPFAM" id="SSF57667">
    <property type="entry name" value="beta-beta-alpha zinc fingers"/>
    <property type="match status" value="1"/>
</dbReference>
<reference evidence="10 11" key="1">
    <citation type="journal article" date="2015" name="Genome Biol. Evol.">
        <title>Phylogenomic analyses indicate that early fungi evolved digesting cell walls of algal ancestors of land plants.</title>
        <authorList>
            <person name="Chang Y."/>
            <person name="Wang S."/>
            <person name="Sekimoto S."/>
            <person name="Aerts A.L."/>
            <person name="Choi C."/>
            <person name="Clum A."/>
            <person name="LaButti K.M."/>
            <person name="Lindquist E.A."/>
            <person name="Yee Ngan C."/>
            <person name="Ohm R.A."/>
            <person name="Salamov A.A."/>
            <person name="Grigoriev I.V."/>
            <person name="Spatafora J.W."/>
            <person name="Berbee M.L."/>
        </authorList>
    </citation>
    <scope>NUCLEOTIDE SEQUENCE [LARGE SCALE GENOMIC DNA]</scope>
    <source>
        <strain evidence="10 11">JEL478</strain>
    </source>
</reference>
<feature type="compositionally biased region" description="Pro residues" evidence="8">
    <location>
        <begin position="1"/>
        <end position="10"/>
    </location>
</feature>
<dbReference type="GO" id="GO:0031519">
    <property type="term" value="C:PcG protein complex"/>
    <property type="evidence" value="ECO:0007669"/>
    <property type="project" value="TreeGrafter"/>
</dbReference>
<gene>
    <name evidence="10" type="ORF">M427DRAFT_56667</name>
</gene>
<dbReference type="FunFam" id="3.30.160.60:FF:000744">
    <property type="entry name" value="zinc finger E-box-binding homeobox 1"/>
    <property type="match status" value="1"/>
</dbReference>
<sequence length="403" mass="40469">MASFAPPLPPTSSNAPRHAYFPTTSAPSTYLPSTSSFAPHSSGFPPTSAGAQPPLPLAHTQAQGQGPPYHPAQGEVGDLQDNAGGGGEYASYGAGPGIGSPPTPTSLDYVPSEPSHRGGGALPSRRIRDGGGGGGAGGVGVAGGIEVGAVGARIGVSAGKKEFLCDICGKAFQTGGYLARHKKVHTTDRPHACPIPGCPSRFNRHDNMLQHWRSHARRVGDIPGVPRPPAPRMVVDLTQVGLSESARGNVNLRPDMIVVDHTAAGRRMHAASGGGAGAGSGRGGGGGGYYAGGEYGAAVAQQQQQQQNYEQAQYAQAQAQPQGADFGYLNVPTYTGPPTYPGSVNGTTDAPRVGGSPVPQSEWSGSGYSTGSSGTAQSGGLVRTISAASGGSGGEGGQVYGVN</sequence>
<dbReference type="OrthoDB" id="6365676at2759"/>
<keyword evidence="11" id="KW-1185">Reference proteome</keyword>
<evidence type="ECO:0000256" key="7">
    <source>
        <dbReference type="PROSITE-ProRule" id="PRU00042"/>
    </source>
</evidence>
<dbReference type="STRING" id="1344416.A0A139AGA4"/>
<dbReference type="PROSITE" id="PS00028">
    <property type="entry name" value="ZINC_FINGER_C2H2_1"/>
    <property type="match status" value="2"/>
</dbReference>
<evidence type="ECO:0000256" key="3">
    <source>
        <dbReference type="ARBA" id="ARBA00022737"/>
    </source>
</evidence>
<feature type="domain" description="C2H2-type" evidence="9">
    <location>
        <begin position="163"/>
        <end position="190"/>
    </location>
</feature>
<evidence type="ECO:0000259" key="9">
    <source>
        <dbReference type="PROSITE" id="PS50157"/>
    </source>
</evidence>
<accession>A0A139AGA4</accession>
<keyword evidence="4 7" id="KW-0863">Zinc-finger</keyword>
<dbReference type="Gene3D" id="3.30.160.60">
    <property type="entry name" value="Classic Zinc Finger"/>
    <property type="match status" value="2"/>
</dbReference>
<dbReference type="EMBL" id="KQ965761">
    <property type="protein sequence ID" value="KXS15594.1"/>
    <property type="molecule type" value="Genomic_DNA"/>
</dbReference>
<comment type="subcellular location">
    <subcellularLocation>
        <location evidence="1">Nucleus</location>
    </subcellularLocation>
</comment>
<feature type="region of interest" description="Disordered" evidence="8">
    <location>
        <begin position="344"/>
        <end position="380"/>
    </location>
</feature>
<dbReference type="GO" id="GO:0008270">
    <property type="term" value="F:zinc ion binding"/>
    <property type="evidence" value="ECO:0007669"/>
    <property type="project" value="UniProtKB-KW"/>
</dbReference>
<keyword evidence="3" id="KW-0677">Repeat</keyword>
<evidence type="ECO:0000256" key="5">
    <source>
        <dbReference type="ARBA" id="ARBA00022833"/>
    </source>
</evidence>
<evidence type="ECO:0000256" key="8">
    <source>
        <dbReference type="SAM" id="MobiDB-lite"/>
    </source>
</evidence>
<feature type="compositionally biased region" description="Gly residues" evidence="8">
    <location>
        <begin position="83"/>
        <end position="98"/>
    </location>
</feature>
<keyword evidence="6" id="KW-0539">Nucleus</keyword>
<organism evidence="10 11">
    <name type="scientific">Gonapodya prolifera (strain JEL478)</name>
    <name type="common">Monoblepharis prolifera</name>
    <dbReference type="NCBI Taxonomy" id="1344416"/>
    <lineage>
        <taxon>Eukaryota</taxon>
        <taxon>Fungi</taxon>
        <taxon>Fungi incertae sedis</taxon>
        <taxon>Chytridiomycota</taxon>
        <taxon>Chytridiomycota incertae sedis</taxon>
        <taxon>Monoblepharidomycetes</taxon>
        <taxon>Monoblepharidales</taxon>
        <taxon>Gonapodyaceae</taxon>
        <taxon>Gonapodya</taxon>
    </lineage>
</organism>
<feature type="compositionally biased region" description="Low complexity" evidence="8">
    <location>
        <begin position="364"/>
        <end position="380"/>
    </location>
</feature>
<evidence type="ECO:0000256" key="6">
    <source>
        <dbReference type="ARBA" id="ARBA00023242"/>
    </source>
</evidence>
<keyword evidence="2" id="KW-0479">Metal-binding</keyword>
<dbReference type="GO" id="GO:0005667">
    <property type="term" value="C:transcription regulator complex"/>
    <property type="evidence" value="ECO:0007669"/>
    <property type="project" value="TreeGrafter"/>
</dbReference>
<name>A0A139AGA4_GONPJ</name>
<protein>
    <recommendedName>
        <fullName evidence="9">C2H2-type domain-containing protein</fullName>
    </recommendedName>
</protein>
<evidence type="ECO:0000313" key="11">
    <source>
        <dbReference type="Proteomes" id="UP000070544"/>
    </source>
</evidence>
<dbReference type="PANTHER" id="PTHR14003:SF19">
    <property type="entry name" value="YY2 TRANSCRIPTION FACTOR"/>
    <property type="match status" value="1"/>
</dbReference>
<dbReference type="GO" id="GO:0000978">
    <property type="term" value="F:RNA polymerase II cis-regulatory region sequence-specific DNA binding"/>
    <property type="evidence" value="ECO:0007669"/>
    <property type="project" value="TreeGrafter"/>
</dbReference>
<dbReference type="GO" id="GO:0000785">
    <property type="term" value="C:chromatin"/>
    <property type="evidence" value="ECO:0007669"/>
    <property type="project" value="TreeGrafter"/>
</dbReference>
<keyword evidence="5" id="KW-0862">Zinc</keyword>
<evidence type="ECO:0000313" key="10">
    <source>
        <dbReference type="EMBL" id="KXS15594.1"/>
    </source>
</evidence>
<feature type="region of interest" description="Disordered" evidence="8">
    <location>
        <begin position="1"/>
        <end position="20"/>
    </location>
</feature>
<evidence type="ECO:0000256" key="4">
    <source>
        <dbReference type="ARBA" id="ARBA00022771"/>
    </source>
</evidence>
<dbReference type="InterPro" id="IPR013087">
    <property type="entry name" value="Znf_C2H2_type"/>
</dbReference>
<dbReference type="SMART" id="SM00355">
    <property type="entry name" value="ZnF_C2H2"/>
    <property type="match status" value="2"/>
</dbReference>
<dbReference type="GO" id="GO:0000981">
    <property type="term" value="F:DNA-binding transcription factor activity, RNA polymerase II-specific"/>
    <property type="evidence" value="ECO:0007669"/>
    <property type="project" value="TreeGrafter"/>
</dbReference>
<dbReference type="Proteomes" id="UP000070544">
    <property type="component" value="Unassembled WGS sequence"/>
</dbReference>